<keyword evidence="2" id="KW-1185">Reference proteome</keyword>
<evidence type="ECO:0000313" key="2">
    <source>
        <dbReference type="Proteomes" id="UP000799424"/>
    </source>
</evidence>
<gene>
    <name evidence="1" type="ORF">CC86DRAFT_63425</name>
</gene>
<dbReference type="AlphaFoldDB" id="A0A6A6ZT93"/>
<dbReference type="OrthoDB" id="4252443at2759"/>
<organism evidence="1 2">
    <name type="scientific">Ophiobolus disseminans</name>
    <dbReference type="NCBI Taxonomy" id="1469910"/>
    <lineage>
        <taxon>Eukaryota</taxon>
        <taxon>Fungi</taxon>
        <taxon>Dikarya</taxon>
        <taxon>Ascomycota</taxon>
        <taxon>Pezizomycotina</taxon>
        <taxon>Dothideomycetes</taxon>
        <taxon>Pleosporomycetidae</taxon>
        <taxon>Pleosporales</taxon>
        <taxon>Pleosporineae</taxon>
        <taxon>Phaeosphaeriaceae</taxon>
        <taxon>Ophiobolus</taxon>
    </lineage>
</organism>
<dbReference type="EMBL" id="MU006231">
    <property type="protein sequence ID" value="KAF2824053.1"/>
    <property type="molecule type" value="Genomic_DNA"/>
</dbReference>
<protein>
    <submittedName>
        <fullName evidence="1">Uncharacterized protein</fullName>
    </submittedName>
</protein>
<accession>A0A6A6ZT93</accession>
<sequence length="266" mass="31103">MSREFVARILEPTHQRLQHIEINNLMQWSDADPPLPPFDSLQDLETHLTKVALVQVLPRTRLMAGALDPLIDCCSNLTSLRITTIGQYEGFTAHQNSRDDRMYESWARLLNSVRSHLRKFSFEQGVDRLKFERQAQQTTSRTSRSFINKMRPMDQLFVDWLLPVLLEAKWPEMRRMEIRGVGRCTKTYYHMWRPPVAQDMSEEDAIYDLSRRFGVGDWEVKVTRIAFTSRAKEKLKSLIGEASLILDEESEHDYEDLVCEDIGLIK</sequence>
<proteinExistence type="predicted"/>
<evidence type="ECO:0000313" key="1">
    <source>
        <dbReference type="EMBL" id="KAF2824053.1"/>
    </source>
</evidence>
<dbReference type="Proteomes" id="UP000799424">
    <property type="component" value="Unassembled WGS sequence"/>
</dbReference>
<name>A0A6A6ZT93_9PLEO</name>
<reference evidence="1" key="1">
    <citation type="journal article" date="2020" name="Stud. Mycol.">
        <title>101 Dothideomycetes genomes: a test case for predicting lifestyles and emergence of pathogens.</title>
        <authorList>
            <person name="Haridas S."/>
            <person name="Albert R."/>
            <person name="Binder M."/>
            <person name="Bloem J."/>
            <person name="Labutti K."/>
            <person name="Salamov A."/>
            <person name="Andreopoulos B."/>
            <person name="Baker S."/>
            <person name="Barry K."/>
            <person name="Bills G."/>
            <person name="Bluhm B."/>
            <person name="Cannon C."/>
            <person name="Castanera R."/>
            <person name="Culley D."/>
            <person name="Daum C."/>
            <person name="Ezra D."/>
            <person name="Gonzalez J."/>
            <person name="Henrissat B."/>
            <person name="Kuo A."/>
            <person name="Liang C."/>
            <person name="Lipzen A."/>
            <person name="Lutzoni F."/>
            <person name="Magnuson J."/>
            <person name="Mondo S."/>
            <person name="Nolan M."/>
            <person name="Ohm R."/>
            <person name="Pangilinan J."/>
            <person name="Park H.-J."/>
            <person name="Ramirez L."/>
            <person name="Alfaro M."/>
            <person name="Sun H."/>
            <person name="Tritt A."/>
            <person name="Yoshinaga Y."/>
            <person name="Zwiers L.-H."/>
            <person name="Turgeon B."/>
            <person name="Goodwin S."/>
            <person name="Spatafora J."/>
            <person name="Crous P."/>
            <person name="Grigoriev I."/>
        </authorList>
    </citation>
    <scope>NUCLEOTIDE SEQUENCE</scope>
    <source>
        <strain evidence="1">CBS 113818</strain>
    </source>
</reference>